<keyword evidence="14" id="KW-0560">Oxidoreductase</keyword>
<dbReference type="PRINTS" id="PR00463">
    <property type="entry name" value="EP450I"/>
</dbReference>
<dbReference type="AlphaFoldDB" id="A0A9P8TZK3"/>
<evidence type="ECO:0000256" key="13">
    <source>
        <dbReference type="ARBA" id="ARBA00023026"/>
    </source>
</evidence>
<comment type="caution">
    <text evidence="21">The sequence shown here is derived from an EMBL/GenBank/DDBJ whole genome shotgun (WGS) entry which is preliminary data.</text>
</comment>
<keyword evidence="13" id="KW-0843">Virulence</keyword>
<evidence type="ECO:0000256" key="8">
    <source>
        <dbReference type="ARBA" id="ARBA00022692"/>
    </source>
</evidence>
<feature type="transmembrane region" description="Helical" evidence="20">
    <location>
        <begin position="648"/>
        <end position="679"/>
    </location>
</feature>
<evidence type="ECO:0000256" key="19">
    <source>
        <dbReference type="PIRSR" id="PIRSR602401-1"/>
    </source>
</evidence>
<keyword evidence="14" id="KW-0503">Monooxygenase</keyword>
<dbReference type="PANTHER" id="PTHR24305:SF168">
    <property type="entry name" value="P450, PUTATIVE (EUROFUNG)-RELATED"/>
    <property type="match status" value="1"/>
</dbReference>
<dbReference type="PRINTS" id="PR00385">
    <property type="entry name" value="P450"/>
</dbReference>
<comment type="similarity">
    <text evidence="5">Belongs to the cytochrome P450 family.</text>
</comment>
<organism evidence="21 22">
    <name type="scientific">Trichoderma cornu-damae</name>
    <dbReference type="NCBI Taxonomy" id="654480"/>
    <lineage>
        <taxon>Eukaryota</taxon>
        <taxon>Fungi</taxon>
        <taxon>Dikarya</taxon>
        <taxon>Ascomycota</taxon>
        <taxon>Pezizomycotina</taxon>
        <taxon>Sordariomycetes</taxon>
        <taxon>Hypocreomycetidae</taxon>
        <taxon>Hypocreales</taxon>
        <taxon>Hypocreaceae</taxon>
        <taxon>Trichoderma</taxon>
    </lineage>
</organism>
<accession>A0A9P8TZK3</accession>
<dbReference type="InterPro" id="IPR002401">
    <property type="entry name" value="Cyt_P450_E_grp-I"/>
</dbReference>
<evidence type="ECO:0000256" key="6">
    <source>
        <dbReference type="ARBA" id="ARBA00022502"/>
    </source>
</evidence>
<dbReference type="EMBL" id="JAIWOZ010000002">
    <property type="protein sequence ID" value="KAH6609564.1"/>
    <property type="molecule type" value="Genomic_DNA"/>
</dbReference>
<evidence type="ECO:0000256" key="17">
    <source>
        <dbReference type="ARBA" id="ARBA00068222"/>
    </source>
</evidence>
<keyword evidence="11 20" id="KW-1133">Transmembrane helix</keyword>
<evidence type="ECO:0000256" key="5">
    <source>
        <dbReference type="ARBA" id="ARBA00010617"/>
    </source>
</evidence>
<evidence type="ECO:0000256" key="12">
    <source>
        <dbReference type="ARBA" id="ARBA00023004"/>
    </source>
</evidence>
<keyword evidence="8 20" id="KW-0812">Transmembrane</keyword>
<sequence>MEGFAQVPGYVVLLAGCLFSFFAVGRITAYARLRKFDGPLLTNFTNWPHRKALFQKRCHEWYGEVCEKYGPITRIAPNVLITSSPDVWARVNNKPGYKRSKWYYTACRIEHRRDNVFTETDNEKHEVRRKRMAPGYSGRENLDLESSIDRHVQGFLDLIRSKYVSTSAKIVPMDLAQKVQFFTLDVISGVGLGKAFGMLQSDSDVEGYVLCSEEGLETLNYGMALGLNWVAQTPFIGRFISPSPKDSKGFGRMMATCFRYVNERVAHPTDKRSDMLASFIRHGIEGDELRSEALEQIIAGSDTTSTGIRGTLLHIITNPRVYAKLQKEVDEAVRDGRAPGDGLITHSQAKQLPYLQATIREALRVLPPVSNLLSRDIPPGGDTVRVNGKDVFLPGGASIGYSAFAMHRSTEIYGSDAKAFRPERWFDDDKDKLAVMLRASDMIFGHGKYQCLGKPVAQIEFGKMLRNFDIALMNPAKPWVASNHLGLFSISDMWVQDSGLVKIRFLIAHANVKSSPLHDTLSSEVQVKVVGGRLAELFHPVTMSSALARGSSAQATDSTAKTTVAPVPTFDSAVSKGVSLGRVAVLLGLLTARFNDLVAEPALALQSSLPIVAAVQVVYAVLCLPAAGSQQAKAAKKPRPGEKKRPEAAGTSSVVTALLALVLATISTPVIHVLFVIFGAPFLDFIPQTFLCAAHFSLLGVFPVIYARGVDSQALIAVAGVSAPLDETLGGLLGAVLGAWLGAVPIPLDWDREWQKWPVTVVCGLYAGSCLGSWLSGAVFYGKQLGGTASAAGDE</sequence>
<evidence type="ECO:0000256" key="14">
    <source>
        <dbReference type="ARBA" id="ARBA00023033"/>
    </source>
</evidence>
<dbReference type="GO" id="GO:0005789">
    <property type="term" value="C:endoplasmic reticulum membrane"/>
    <property type="evidence" value="ECO:0007669"/>
    <property type="project" value="UniProtKB-SubCell"/>
</dbReference>
<reference evidence="21" key="1">
    <citation type="submission" date="2021-08" db="EMBL/GenBank/DDBJ databases">
        <title>Chromosome-Level Trichoderma cornu-damae using Hi-C Data.</title>
        <authorList>
            <person name="Kim C.S."/>
        </authorList>
    </citation>
    <scope>NUCLEOTIDE SEQUENCE</scope>
    <source>
        <strain evidence="21">KA19-0412C</strain>
    </source>
</reference>
<evidence type="ECO:0000256" key="9">
    <source>
        <dbReference type="ARBA" id="ARBA00022723"/>
    </source>
</evidence>
<dbReference type="GO" id="GO:0006506">
    <property type="term" value="P:GPI anchor biosynthetic process"/>
    <property type="evidence" value="ECO:0007669"/>
    <property type="project" value="UniProtKB-KW"/>
</dbReference>
<evidence type="ECO:0000256" key="20">
    <source>
        <dbReference type="SAM" id="Phobius"/>
    </source>
</evidence>
<evidence type="ECO:0000256" key="16">
    <source>
        <dbReference type="ARBA" id="ARBA00067672"/>
    </source>
</evidence>
<comment type="subcellular location">
    <subcellularLocation>
        <location evidence="2">Endoplasmic reticulum membrane</location>
        <topology evidence="2">Multi-pass membrane protein</topology>
    </subcellularLocation>
</comment>
<evidence type="ECO:0000256" key="7">
    <source>
        <dbReference type="ARBA" id="ARBA00022617"/>
    </source>
</evidence>
<comment type="pathway">
    <text evidence="4">Hormone biosynthesis.</text>
</comment>
<evidence type="ECO:0000256" key="18">
    <source>
        <dbReference type="ARBA" id="ARBA00079990"/>
    </source>
</evidence>
<comment type="cofactor">
    <cofactor evidence="1 19">
        <name>heme</name>
        <dbReference type="ChEBI" id="CHEBI:30413"/>
    </cofactor>
</comment>
<keyword evidence="9 19" id="KW-0479">Metal-binding</keyword>
<dbReference type="InterPro" id="IPR009580">
    <property type="entry name" value="GPI_biosynthesis_protein_Pig-F"/>
</dbReference>
<comment type="pathway">
    <text evidence="3">Glycolipid biosynthesis; glycosylphosphatidylinositol-anchor biosynthesis.</text>
</comment>
<keyword evidence="15 20" id="KW-0472">Membrane</keyword>
<evidence type="ECO:0000256" key="1">
    <source>
        <dbReference type="ARBA" id="ARBA00001971"/>
    </source>
</evidence>
<gene>
    <name evidence="21" type="ORF">Trco_002910</name>
</gene>
<dbReference type="InterPro" id="IPR001128">
    <property type="entry name" value="Cyt_P450"/>
</dbReference>
<name>A0A9P8TZK3_9HYPO</name>
<dbReference type="Pfam" id="PF00067">
    <property type="entry name" value="p450"/>
    <property type="match status" value="1"/>
</dbReference>
<dbReference type="Proteomes" id="UP000827724">
    <property type="component" value="Unassembled WGS sequence"/>
</dbReference>
<dbReference type="GO" id="GO:0004497">
    <property type="term" value="F:monooxygenase activity"/>
    <property type="evidence" value="ECO:0007669"/>
    <property type="project" value="UniProtKB-KW"/>
</dbReference>
<evidence type="ECO:0000313" key="21">
    <source>
        <dbReference type="EMBL" id="KAH6609564.1"/>
    </source>
</evidence>
<keyword evidence="10" id="KW-0256">Endoplasmic reticulum</keyword>
<evidence type="ECO:0000313" key="22">
    <source>
        <dbReference type="Proteomes" id="UP000827724"/>
    </source>
</evidence>
<evidence type="ECO:0000256" key="3">
    <source>
        <dbReference type="ARBA" id="ARBA00004687"/>
    </source>
</evidence>
<dbReference type="CDD" id="cd11060">
    <property type="entry name" value="CYP57A1-like"/>
    <property type="match status" value="1"/>
</dbReference>
<dbReference type="Pfam" id="PF06699">
    <property type="entry name" value="PIG-F"/>
    <property type="match status" value="1"/>
</dbReference>
<keyword evidence="12 19" id="KW-0408">Iron</keyword>
<dbReference type="GO" id="GO:0005506">
    <property type="term" value="F:iron ion binding"/>
    <property type="evidence" value="ECO:0007669"/>
    <property type="project" value="InterPro"/>
</dbReference>
<feature type="binding site" description="axial binding residue" evidence="19">
    <location>
        <position position="451"/>
    </location>
    <ligand>
        <name>heme</name>
        <dbReference type="ChEBI" id="CHEBI:30413"/>
    </ligand>
    <ligandPart>
        <name>Fe</name>
        <dbReference type="ChEBI" id="CHEBI:18248"/>
    </ligandPart>
</feature>
<dbReference type="Gene3D" id="1.10.630.10">
    <property type="entry name" value="Cytochrome P450"/>
    <property type="match status" value="1"/>
</dbReference>
<evidence type="ECO:0000256" key="4">
    <source>
        <dbReference type="ARBA" id="ARBA00004972"/>
    </source>
</evidence>
<dbReference type="InterPro" id="IPR050121">
    <property type="entry name" value="Cytochrome_P450_monoxygenase"/>
</dbReference>
<feature type="transmembrane region" description="Helical" evidence="20">
    <location>
        <begin position="759"/>
        <end position="781"/>
    </location>
</feature>
<evidence type="ECO:0000256" key="11">
    <source>
        <dbReference type="ARBA" id="ARBA00022989"/>
    </source>
</evidence>
<evidence type="ECO:0000256" key="2">
    <source>
        <dbReference type="ARBA" id="ARBA00004477"/>
    </source>
</evidence>
<feature type="transmembrane region" description="Helical" evidence="20">
    <location>
        <begin position="609"/>
        <end position="627"/>
    </location>
</feature>
<keyword evidence="22" id="KW-1185">Reference proteome</keyword>
<keyword evidence="7 19" id="KW-0349">Heme</keyword>
<dbReference type="OrthoDB" id="3934656at2759"/>
<keyword evidence="6" id="KW-0337">GPI-anchor biosynthesis</keyword>
<dbReference type="PANTHER" id="PTHR24305">
    <property type="entry name" value="CYTOCHROME P450"/>
    <property type="match status" value="1"/>
</dbReference>
<dbReference type="SUPFAM" id="SSF48264">
    <property type="entry name" value="Cytochrome P450"/>
    <property type="match status" value="1"/>
</dbReference>
<evidence type="ECO:0000256" key="10">
    <source>
        <dbReference type="ARBA" id="ARBA00022824"/>
    </source>
</evidence>
<feature type="transmembrane region" description="Helical" evidence="20">
    <location>
        <begin position="7"/>
        <end position="25"/>
    </location>
</feature>
<proteinExistence type="inferred from homology"/>
<dbReference type="FunFam" id="1.10.630.10:FF:000076">
    <property type="entry name" value="Cytochrome P450 monooxygenase"/>
    <property type="match status" value="1"/>
</dbReference>
<feature type="transmembrane region" description="Helical" evidence="20">
    <location>
        <begin position="685"/>
        <end position="707"/>
    </location>
</feature>
<evidence type="ECO:0000256" key="15">
    <source>
        <dbReference type="ARBA" id="ARBA00023136"/>
    </source>
</evidence>
<dbReference type="GO" id="GO:0016705">
    <property type="term" value="F:oxidoreductase activity, acting on paired donors, with incorporation or reduction of molecular oxygen"/>
    <property type="evidence" value="ECO:0007669"/>
    <property type="project" value="InterPro"/>
</dbReference>
<dbReference type="GO" id="GO:0020037">
    <property type="term" value="F:heme binding"/>
    <property type="evidence" value="ECO:0007669"/>
    <property type="project" value="InterPro"/>
</dbReference>
<dbReference type="InterPro" id="IPR036396">
    <property type="entry name" value="Cyt_P450_sf"/>
</dbReference>
<protein>
    <recommendedName>
        <fullName evidence="17">Cytochrome P450 monooxygenase ABA1</fullName>
    </recommendedName>
    <alternativeName>
        <fullName evidence="18">Abscisic acid biosynthesis protein 1</fullName>
    </alternativeName>
    <alternativeName>
        <fullName evidence="16">Cytochrome P450 monooxygenase aba1</fullName>
    </alternativeName>
</protein>
<feature type="transmembrane region" description="Helical" evidence="20">
    <location>
        <begin position="728"/>
        <end position="747"/>
    </location>
</feature>